<dbReference type="EMBL" id="JAEKJW010000003">
    <property type="protein sequence ID" value="MBN8197860.1"/>
    <property type="molecule type" value="Genomic_DNA"/>
</dbReference>
<dbReference type="PROSITE" id="PS50943">
    <property type="entry name" value="HTH_CROC1"/>
    <property type="match status" value="1"/>
</dbReference>
<organism evidence="3 4">
    <name type="scientific">Thalassospira povalilytica</name>
    <dbReference type="NCBI Taxonomy" id="732237"/>
    <lineage>
        <taxon>Bacteria</taxon>
        <taxon>Pseudomonadati</taxon>
        <taxon>Pseudomonadota</taxon>
        <taxon>Alphaproteobacteria</taxon>
        <taxon>Rhodospirillales</taxon>
        <taxon>Thalassospiraceae</taxon>
        <taxon>Thalassospira</taxon>
    </lineage>
</organism>
<dbReference type="InterPro" id="IPR010359">
    <property type="entry name" value="IrrE_HExxH"/>
</dbReference>
<sequence length="373" mass="41373">MNLSGATIASLIEDRGLNIATLARRSNVQEEDIANAISNKTDLSEEDITAIADALSVPLHVIYSPVPVKLFDAIDFRSKDPSKSAFSKGVLDAISFTEKLSHTLASTGIDLSVRKIASAIKTDLSREHAIGLAADWRLNWGLSIDEQLEYQDANKVYISLRSFIEDLGVVVVHNSFKTDEAAGIYAHVDGGPHTIIINTTQSSKARKLFTLGHEFCHFLIRKQGASNPSVLKNRVERFCNKFSAHLLAPDQLIYKGLKVFGYRASANNNFIRLFAKKLGISQEALVRRLVEIGLLAQAEYIKWRSQFTGNVPPGDRSDGKGGRGDVLKNKRTQYGNQLLRLLKKAKSDGELDEIDIYRLCGLKPKYQKQLFEA</sequence>
<comment type="caution">
    <text evidence="3">The sequence shown here is derived from an EMBL/GenBank/DDBJ whole genome shotgun (WGS) entry which is preliminary data.</text>
</comment>
<evidence type="ECO:0000313" key="4">
    <source>
        <dbReference type="Proteomes" id="UP000664405"/>
    </source>
</evidence>
<gene>
    <name evidence="3" type="ORF">JF547_15435</name>
</gene>
<dbReference type="InterPro" id="IPR001387">
    <property type="entry name" value="Cro/C1-type_HTH"/>
</dbReference>
<dbReference type="InterPro" id="IPR052345">
    <property type="entry name" value="Rad_response_metalloprotease"/>
</dbReference>
<dbReference type="InterPro" id="IPR010982">
    <property type="entry name" value="Lambda_DNA-bd_dom_sf"/>
</dbReference>
<comment type="similarity">
    <text evidence="1">Belongs to the short-chain fatty acyl-CoA assimilation regulator (ScfR) family.</text>
</comment>
<dbReference type="Pfam" id="PF06114">
    <property type="entry name" value="Peptidase_M78"/>
    <property type="match status" value="1"/>
</dbReference>
<evidence type="ECO:0000313" key="3">
    <source>
        <dbReference type="EMBL" id="MBN8197860.1"/>
    </source>
</evidence>
<dbReference type="GO" id="GO:0003677">
    <property type="term" value="F:DNA binding"/>
    <property type="evidence" value="ECO:0007669"/>
    <property type="project" value="InterPro"/>
</dbReference>
<dbReference type="Gene3D" id="1.10.10.2910">
    <property type="match status" value="1"/>
</dbReference>
<feature type="domain" description="HTH cro/C1-type" evidence="2">
    <location>
        <begin position="8"/>
        <end position="62"/>
    </location>
</feature>
<dbReference type="RefSeq" id="WP_206927945.1">
    <property type="nucleotide sequence ID" value="NZ_JAEKJW010000003.1"/>
</dbReference>
<dbReference type="PANTHER" id="PTHR43236:SF2">
    <property type="entry name" value="BLL0069 PROTEIN"/>
    <property type="match status" value="1"/>
</dbReference>
<accession>A0A8I1SKN2</accession>
<proteinExistence type="inferred from homology"/>
<reference evidence="3" key="1">
    <citation type="submission" date="2020-12" db="EMBL/GenBank/DDBJ databases">
        <title>Oil enriched cultivation method for isolating marine PHA-producing bacteria.</title>
        <authorList>
            <person name="Zheng W."/>
            <person name="Yu S."/>
            <person name="Huang Y."/>
        </authorList>
    </citation>
    <scope>NUCLEOTIDE SEQUENCE</scope>
    <source>
        <strain evidence="3">SY-2-3</strain>
    </source>
</reference>
<dbReference type="AlphaFoldDB" id="A0A8I1SKN2"/>
<dbReference type="Gene3D" id="1.10.260.40">
    <property type="entry name" value="lambda repressor-like DNA-binding domains"/>
    <property type="match status" value="1"/>
</dbReference>
<protein>
    <submittedName>
        <fullName evidence="3">ImmA/IrrE family metallo-endopeptidase</fullName>
    </submittedName>
</protein>
<dbReference type="CDD" id="cd00093">
    <property type="entry name" value="HTH_XRE"/>
    <property type="match status" value="1"/>
</dbReference>
<dbReference type="PANTHER" id="PTHR43236">
    <property type="entry name" value="ANTITOXIN HIGA1"/>
    <property type="match status" value="1"/>
</dbReference>
<name>A0A8I1SKN2_9PROT</name>
<evidence type="ECO:0000259" key="2">
    <source>
        <dbReference type="PROSITE" id="PS50943"/>
    </source>
</evidence>
<dbReference type="SUPFAM" id="SSF47413">
    <property type="entry name" value="lambda repressor-like DNA-binding domains"/>
    <property type="match status" value="1"/>
</dbReference>
<evidence type="ECO:0000256" key="1">
    <source>
        <dbReference type="ARBA" id="ARBA00007227"/>
    </source>
</evidence>
<dbReference type="Proteomes" id="UP000664405">
    <property type="component" value="Unassembled WGS sequence"/>
</dbReference>